<dbReference type="HOGENOM" id="CLU_2258294_0_0_12"/>
<evidence type="ECO:0000313" key="3">
    <source>
        <dbReference type="Proteomes" id="UP000000611"/>
    </source>
</evidence>
<reference evidence="2 3" key="1">
    <citation type="journal article" date="2008" name="PLoS Genet.">
        <title>The genome of Borrelia recurrentis, the agent of deadly louse-borne relapsing fever, is a degraded subset of tick-borne Borrelia duttonii.</title>
        <authorList>
            <person name="Lescot M."/>
            <person name="Audic S."/>
            <person name="Robert C."/>
            <person name="Nguyen T.T."/>
            <person name="Blanc G."/>
            <person name="Cutler S.J."/>
            <person name="Wincker P."/>
            <person name="Couloux A."/>
            <person name="Claverie J.-M."/>
            <person name="Raoult D."/>
            <person name="Drancourt M."/>
        </authorList>
    </citation>
    <scope>NUCLEOTIDE SEQUENCE [LARGE SCALE GENOMIC DNA]</scope>
    <source>
        <strain evidence="2 3">Ly</strain>
    </source>
</reference>
<dbReference type="RefSeq" id="WP_012538032.1">
    <property type="nucleotide sequence ID" value="NC_011229.1"/>
</dbReference>
<evidence type="ECO:0000256" key="1">
    <source>
        <dbReference type="SAM" id="MobiDB-lite"/>
    </source>
</evidence>
<feature type="region of interest" description="Disordered" evidence="1">
    <location>
        <begin position="80"/>
        <end position="103"/>
    </location>
</feature>
<accession>B5RL92</accession>
<dbReference type="AlphaFoldDB" id="B5RL92"/>
<keyword evidence="3" id="KW-1185">Reference proteome</keyword>
<feature type="compositionally biased region" description="Basic and acidic residues" evidence="1">
    <location>
        <begin position="89"/>
        <end position="103"/>
    </location>
</feature>
<dbReference type="OrthoDB" id="350715at2"/>
<protein>
    <submittedName>
        <fullName evidence="2">Uncharacterized conserved protein</fullName>
    </submittedName>
</protein>
<proteinExistence type="predicted"/>
<dbReference type="KEGG" id="bdu:BDU_269"/>
<name>B5RL92_BORDL</name>
<dbReference type="EMBL" id="CP000976">
    <property type="protein sequence ID" value="ACH93221.1"/>
    <property type="molecule type" value="Genomic_DNA"/>
</dbReference>
<gene>
    <name evidence="2" type="ordered locus">BDU_269</name>
</gene>
<dbReference type="Proteomes" id="UP000000611">
    <property type="component" value="Chromosome"/>
</dbReference>
<organism evidence="2 3">
    <name type="scientific">Borrelia duttonii (strain Ly)</name>
    <dbReference type="NCBI Taxonomy" id="412419"/>
    <lineage>
        <taxon>Bacteria</taxon>
        <taxon>Pseudomonadati</taxon>
        <taxon>Spirochaetota</taxon>
        <taxon>Spirochaetia</taxon>
        <taxon>Spirochaetales</taxon>
        <taxon>Borreliaceae</taxon>
        <taxon>Borrelia</taxon>
    </lineage>
</organism>
<dbReference type="STRING" id="412419.BDU_269"/>
<sequence>MDINISSEVTKIITQGAFKASEVSNETLRKKKIRETQHLSLNEREDYHYDSEINVIFPIDELKDDNFNSVTISKVKHDDKNSSDLYDINLHDPKLGKNIDIER</sequence>
<evidence type="ECO:0000313" key="2">
    <source>
        <dbReference type="EMBL" id="ACH93221.1"/>
    </source>
</evidence>